<protein>
    <submittedName>
        <fullName evidence="3">Uncharacterized protein LOC105165481</fullName>
    </submittedName>
</protein>
<dbReference type="FunCoup" id="A0A6I9TDR5">
    <property type="interactions" value="540"/>
</dbReference>
<keyword evidence="1" id="KW-0472">Membrane</keyword>
<dbReference type="PANTHER" id="PTHR33237:SF21">
    <property type="entry name" value="TRANSMEMBRANE PROTEIN"/>
    <property type="match status" value="1"/>
</dbReference>
<evidence type="ECO:0000313" key="2">
    <source>
        <dbReference type="Proteomes" id="UP000504604"/>
    </source>
</evidence>
<evidence type="ECO:0000313" key="3">
    <source>
        <dbReference type="RefSeq" id="XP_011082809.1"/>
    </source>
</evidence>
<dbReference type="OrthoDB" id="1874222at2759"/>
<proteinExistence type="predicted"/>
<organism evidence="2 3">
    <name type="scientific">Sesamum indicum</name>
    <name type="common">Oriental sesame</name>
    <name type="synonym">Sesamum orientale</name>
    <dbReference type="NCBI Taxonomy" id="4182"/>
    <lineage>
        <taxon>Eukaryota</taxon>
        <taxon>Viridiplantae</taxon>
        <taxon>Streptophyta</taxon>
        <taxon>Embryophyta</taxon>
        <taxon>Tracheophyta</taxon>
        <taxon>Spermatophyta</taxon>
        <taxon>Magnoliopsida</taxon>
        <taxon>eudicotyledons</taxon>
        <taxon>Gunneridae</taxon>
        <taxon>Pentapetalae</taxon>
        <taxon>asterids</taxon>
        <taxon>lamiids</taxon>
        <taxon>Lamiales</taxon>
        <taxon>Pedaliaceae</taxon>
        <taxon>Sesamum</taxon>
    </lineage>
</organism>
<keyword evidence="1" id="KW-1133">Transmembrane helix</keyword>
<dbReference type="PANTHER" id="PTHR33237">
    <property type="entry name" value="F2P16.13 PROTEIN-RELATED"/>
    <property type="match status" value="1"/>
</dbReference>
<keyword evidence="1" id="KW-0812">Transmembrane</keyword>
<dbReference type="AlphaFoldDB" id="A0A6I9TDR5"/>
<name>A0A6I9TDR5_SESIN</name>
<accession>A0A6I9TDR5</accession>
<feature type="transmembrane region" description="Helical" evidence="1">
    <location>
        <begin position="20"/>
        <end position="38"/>
    </location>
</feature>
<sequence length="182" mass="20545">MDALWSLEDKWKLSTQKAIALFACTSFLVIGLCVAVALKRRRKGSVHQEPCKEAAAQRVGLAEPLVYPGWRSVIMKVLMGSARWSRQSKWEESLRGSWRETPRPLLVKRDVGGADAGRQSHNSTSAVWQRPILMGEKCELPRFSGLILYDQRGMPVHQCEEGIVHEQEKPPAVVRTTLRDLL</sequence>
<keyword evidence="2" id="KW-1185">Reference proteome</keyword>
<dbReference type="Proteomes" id="UP000504604">
    <property type="component" value="Linkage group LG6"/>
</dbReference>
<dbReference type="RefSeq" id="XP_011082809.1">
    <property type="nucleotide sequence ID" value="XM_011084507.2"/>
</dbReference>
<gene>
    <name evidence="3" type="primary">LOC105165481</name>
</gene>
<dbReference type="GeneID" id="105165481"/>
<reference evidence="3" key="1">
    <citation type="submission" date="2025-08" db="UniProtKB">
        <authorList>
            <consortium name="RefSeq"/>
        </authorList>
    </citation>
    <scope>IDENTIFICATION</scope>
</reference>
<dbReference type="InParanoid" id="A0A6I9TDR5"/>
<evidence type="ECO:0000256" key="1">
    <source>
        <dbReference type="SAM" id="Phobius"/>
    </source>
</evidence>
<dbReference type="KEGG" id="sind:105165481"/>